<dbReference type="OrthoDB" id="9888374at2"/>
<reference evidence="1 2" key="1">
    <citation type="submission" date="2018-12" db="EMBL/GenBank/DDBJ databases">
        <authorList>
            <person name="Yang E."/>
        </authorList>
    </citation>
    <scope>NUCLEOTIDE SEQUENCE [LARGE SCALE GENOMIC DNA]</scope>
    <source>
        <strain evidence="1 2">SOD</strain>
    </source>
</reference>
<dbReference type="EMBL" id="RXLQ01000003">
    <property type="protein sequence ID" value="RSZ60023.1"/>
    <property type="molecule type" value="Genomic_DNA"/>
</dbReference>
<comment type="caution">
    <text evidence="1">The sequence shown here is derived from an EMBL/GenBank/DDBJ whole genome shotgun (WGS) entry which is preliminary data.</text>
</comment>
<protein>
    <submittedName>
        <fullName evidence="1">Uncharacterized protein</fullName>
    </submittedName>
</protein>
<sequence>MRLATNHLGYAVERFDGPTIGWFAITDPYSLREWAETALHLIERTPGAEYRVYPAISQKGE</sequence>
<name>A0A430HR86_9BURK</name>
<keyword evidence="2" id="KW-1185">Reference proteome</keyword>
<evidence type="ECO:0000313" key="1">
    <source>
        <dbReference type="EMBL" id="RSZ60023.1"/>
    </source>
</evidence>
<proteinExistence type="predicted"/>
<dbReference type="Proteomes" id="UP000278085">
    <property type="component" value="Unassembled WGS sequence"/>
</dbReference>
<evidence type="ECO:0000313" key="2">
    <source>
        <dbReference type="Proteomes" id="UP000278085"/>
    </source>
</evidence>
<dbReference type="AlphaFoldDB" id="A0A430HR86"/>
<organism evidence="1 2">
    <name type="scientific">Massilia atriviolacea</name>
    <dbReference type="NCBI Taxonomy" id="2495579"/>
    <lineage>
        <taxon>Bacteria</taxon>
        <taxon>Pseudomonadati</taxon>
        <taxon>Pseudomonadota</taxon>
        <taxon>Betaproteobacteria</taxon>
        <taxon>Burkholderiales</taxon>
        <taxon>Oxalobacteraceae</taxon>
        <taxon>Telluria group</taxon>
        <taxon>Massilia</taxon>
    </lineage>
</organism>
<gene>
    <name evidence="1" type="ORF">EJB06_07540</name>
</gene>
<dbReference type="RefSeq" id="WP_126073384.1">
    <property type="nucleotide sequence ID" value="NZ_CP051166.1"/>
</dbReference>
<accession>A0A430HR86</accession>